<dbReference type="EMBL" id="BMVP01000014">
    <property type="protein sequence ID" value="GHB76955.1"/>
    <property type="molecule type" value="Genomic_DNA"/>
</dbReference>
<name>A0ABQ3EZL7_9ACTN</name>
<feature type="region of interest" description="Disordered" evidence="1">
    <location>
        <begin position="1"/>
        <end position="52"/>
    </location>
</feature>
<gene>
    <name evidence="2" type="ORF">GCM10010347_54210</name>
</gene>
<sequence length="87" mass="9674">MHGNPVPPARVRRGGVASRDRSQVRHRMPDPDHGARWSRGRAVSPGCGERRGLGKAVRRGLGLGKPVRRRGLGKAVRRGRRCWRGPR</sequence>
<organism evidence="2 3">
    <name type="scientific">Streptomyces cirratus</name>
    <dbReference type="NCBI Taxonomy" id="68187"/>
    <lineage>
        <taxon>Bacteria</taxon>
        <taxon>Bacillati</taxon>
        <taxon>Actinomycetota</taxon>
        <taxon>Actinomycetes</taxon>
        <taxon>Kitasatosporales</taxon>
        <taxon>Streptomycetaceae</taxon>
        <taxon>Streptomyces</taxon>
    </lineage>
</organism>
<feature type="compositionally biased region" description="Basic and acidic residues" evidence="1">
    <location>
        <begin position="18"/>
        <end position="35"/>
    </location>
</feature>
<comment type="caution">
    <text evidence="2">The sequence shown here is derived from an EMBL/GenBank/DDBJ whole genome shotgun (WGS) entry which is preliminary data.</text>
</comment>
<protein>
    <submittedName>
        <fullName evidence="2">Uncharacterized protein</fullName>
    </submittedName>
</protein>
<proteinExistence type="predicted"/>
<dbReference type="Proteomes" id="UP000642673">
    <property type="component" value="Unassembled WGS sequence"/>
</dbReference>
<evidence type="ECO:0000313" key="3">
    <source>
        <dbReference type="Proteomes" id="UP000642673"/>
    </source>
</evidence>
<keyword evidence="3" id="KW-1185">Reference proteome</keyword>
<accession>A0ABQ3EZL7</accession>
<reference evidence="3" key="1">
    <citation type="journal article" date="2019" name="Int. J. Syst. Evol. Microbiol.">
        <title>The Global Catalogue of Microorganisms (GCM) 10K type strain sequencing project: providing services to taxonomists for standard genome sequencing and annotation.</title>
        <authorList>
            <consortium name="The Broad Institute Genomics Platform"/>
            <consortium name="The Broad Institute Genome Sequencing Center for Infectious Disease"/>
            <person name="Wu L."/>
            <person name="Ma J."/>
        </authorList>
    </citation>
    <scope>NUCLEOTIDE SEQUENCE [LARGE SCALE GENOMIC DNA]</scope>
    <source>
        <strain evidence="3">JCM 4738</strain>
    </source>
</reference>
<evidence type="ECO:0000256" key="1">
    <source>
        <dbReference type="SAM" id="MobiDB-lite"/>
    </source>
</evidence>
<evidence type="ECO:0000313" key="2">
    <source>
        <dbReference type="EMBL" id="GHB76955.1"/>
    </source>
</evidence>